<dbReference type="PROSITE" id="PS51276">
    <property type="entry name" value="PEPTIDASE_C56_PFPI"/>
    <property type="match status" value="1"/>
</dbReference>
<accession>A0A840I4Y2</accession>
<name>A0A840I4Y2_9PROT</name>
<dbReference type="InterPro" id="IPR029062">
    <property type="entry name" value="Class_I_gatase-like"/>
</dbReference>
<comment type="caution">
    <text evidence="3">The sequence shown here is derived from an EMBL/GenBank/DDBJ whole genome shotgun (WGS) entry which is preliminary data.</text>
</comment>
<dbReference type="PANTHER" id="PTHR42733:SF12">
    <property type="entry name" value="PROTEINASE"/>
    <property type="match status" value="1"/>
</dbReference>
<keyword evidence="3" id="KW-0326">Glycosidase</keyword>
<dbReference type="EC" id="3.2.-.-" evidence="3"/>
<organism evidence="3 4">
    <name type="scientific">Parvularcula dongshanensis</name>
    <dbReference type="NCBI Taxonomy" id="1173995"/>
    <lineage>
        <taxon>Bacteria</taxon>
        <taxon>Pseudomonadati</taxon>
        <taxon>Pseudomonadota</taxon>
        <taxon>Alphaproteobacteria</taxon>
        <taxon>Parvularculales</taxon>
        <taxon>Parvularculaceae</taxon>
        <taxon>Parvularcula</taxon>
    </lineage>
</organism>
<dbReference type="InterPro" id="IPR006286">
    <property type="entry name" value="C56_PfpI-like"/>
</dbReference>
<dbReference type="SUPFAM" id="SSF52317">
    <property type="entry name" value="Class I glutamine amidotransferase-like"/>
    <property type="match status" value="1"/>
</dbReference>
<dbReference type="AlphaFoldDB" id="A0A840I4Y2"/>
<comment type="similarity">
    <text evidence="1">Belongs to the peptidase C56 family.</text>
</comment>
<evidence type="ECO:0000259" key="2">
    <source>
        <dbReference type="Pfam" id="PF01965"/>
    </source>
</evidence>
<dbReference type="Pfam" id="PF01965">
    <property type="entry name" value="DJ-1_PfpI"/>
    <property type="match status" value="1"/>
</dbReference>
<proteinExistence type="inferred from homology"/>
<dbReference type="GO" id="GO:0008233">
    <property type="term" value="F:peptidase activity"/>
    <property type="evidence" value="ECO:0007669"/>
    <property type="project" value="UniProtKB-KW"/>
</dbReference>
<dbReference type="NCBIfam" id="TIGR01382">
    <property type="entry name" value="PfpI"/>
    <property type="match status" value="1"/>
</dbReference>
<reference evidence="3 4" key="1">
    <citation type="submission" date="2020-08" db="EMBL/GenBank/DDBJ databases">
        <title>Genomic Encyclopedia of Type Strains, Phase IV (KMG-IV): sequencing the most valuable type-strain genomes for metagenomic binning, comparative biology and taxonomic classification.</title>
        <authorList>
            <person name="Goeker M."/>
        </authorList>
    </citation>
    <scope>NUCLEOTIDE SEQUENCE [LARGE SCALE GENOMIC DNA]</scope>
    <source>
        <strain evidence="3 4">DSM 102850</strain>
    </source>
</reference>
<dbReference type="RefSeq" id="WP_183817830.1">
    <property type="nucleotide sequence ID" value="NZ_JACHOB010000003.1"/>
</dbReference>
<dbReference type="PANTHER" id="PTHR42733">
    <property type="entry name" value="DJ-1 PROTEIN"/>
    <property type="match status" value="1"/>
</dbReference>
<evidence type="ECO:0000313" key="3">
    <source>
        <dbReference type="EMBL" id="MBB4659341.1"/>
    </source>
</evidence>
<dbReference type="GO" id="GO:0016798">
    <property type="term" value="F:hydrolase activity, acting on glycosyl bonds"/>
    <property type="evidence" value="ECO:0007669"/>
    <property type="project" value="UniProtKB-KW"/>
</dbReference>
<keyword evidence="4" id="KW-1185">Reference proteome</keyword>
<dbReference type="CDD" id="cd03134">
    <property type="entry name" value="GATase1_PfpI_like"/>
    <property type="match status" value="1"/>
</dbReference>
<feature type="domain" description="DJ-1/PfpI" evidence="2">
    <location>
        <begin position="8"/>
        <end position="175"/>
    </location>
</feature>
<gene>
    <name evidence="3" type="ORF">GGQ59_001866</name>
</gene>
<protein>
    <submittedName>
        <fullName evidence="3">Protease I</fullName>
        <ecNumber evidence="3">3.2.-.-</ecNumber>
    </submittedName>
</protein>
<keyword evidence="3" id="KW-0378">Hydrolase</keyword>
<dbReference type="EMBL" id="JACHOB010000003">
    <property type="protein sequence ID" value="MBB4659341.1"/>
    <property type="molecule type" value="Genomic_DNA"/>
</dbReference>
<dbReference type="Gene3D" id="3.40.50.880">
    <property type="match status" value="1"/>
</dbReference>
<dbReference type="InterPro" id="IPR002818">
    <property type="entry name" value="DJ-1/PfpI"/>
</dbReference>
<evidence type="ECO:0000313" key="4">
    <source>
        <dbReference type="Proteomes" id="UP000563524"/>
    </source>
</evidence>
<keyword evidence="3" id="KW-0645">Protease</keyword>
<dbReference type="GO" id="GO:0006508">
    <property type="term" value="P:proteolysis"/>
    <property type="evidence" value="ECO:0007669"/>
    <property type="project" value="UniProtKB-KW"/>
</dbReference>
<dbReference type="Proteomes" id="UP000563524">
    <property type="component" value="Unassembled WGS sequence"/>
</dbReference>
<sequence length="188" mass="20348">MPAIKEAKILIVATDGFEQAELLQPQKDLSDAGATVHVASLEEGEIKGWDKDHWDQSVKVDLTVDAANADDYDALVLPGGQINPDKLRTERNVMDLIHRFDDQGKPIAAICHAPWLLIEAGLADEDRTMTSYSSIKTDVRNAGATWVDQEVVVDGNLITSRNPGDLDAFGKAIIDAVENGVESRDAAA</sequence>
<evidence type="ECO:0000256" key="1">
    <source>
        <dbReference type="ARBA" id="ARBA00008542"/>
    </source>
</evidence>